<comment type="caution">
    <text evidence="2">The sequence shown here is derived from an EMBL/GenBank/DDBJ whole genome shotgun (WGS) entry which is preliminary data.</text>
</comment>
<keyword evidence="3" id="KW-1185">Reference proteome</keyword>
<keyword evidence="2" id="KW-0808">Transferase</keyword>
<dbReference type="PROSITE" id="PS51186">
    <property type="entry name" value="GNAT"/>
    <property type="match status" value="1"/>
</dbReference>
<name>A0A4Y8SPR2_9SPHI</name>
<dbReference type="GO" id="GO:0016747">
    <property type="term" value="F:acyltransferase activity, transferring groups other than amino-acyl groups"/>
    <property type="evidence" value="ECO:0007669"/>
    <property type="project" value="InterPro"/>
</dbReference>
<protein>
    <submittedName>
        <fullName evidence="2">GNAT family N-acetyltransferase</fullName>
    </submittedName>
</protein>
<accession>A0A4Y8SPR2</accession>
<evidence type="ECO:0000313" key="3">
    <source>
        <dbReference type="Proteomes" id="UP000297540"/>
    </source>
</evidence>
<feature type="domain" description="N-acetyltransferase" evidence="1">
    <location>
        <begin position="3"/>
        <end position="162"/>
    </location>
</feature>
<evidence type="ECO:0000259" key="1">
    <source>
        <dbReference type="PROSITE" id="PS51186"/>
    </source>
</evidence>
<dbReference type="EMBL" id="SOZE01000001">
    <property type="protein sequence ID" value="TFF40832.1"/>
    <property type="molecule type" value="Genomic_DNA"/>
</dbReference>
<dbReference type="AlphaFoldDB" id="A0A4Y8SPR2"/>
<dbReference type="Gene3D" id="3.40.630.30">
    <property type="match status" value="1"/>
</dbReference>
<organism evidence="2 3">
    <name type="scientific">Mucilaginibacter psychrotolerans</name>
    <dbReference type="NCBI Taxonomy" id="1524096"/>
    <lineage>
        <taxon>Bacteria</taxon>
        <taxon>Pseudomonadati</taxon>
        <taxon>Bacteroidota</taxon>
        <taxon>Sphingobacteriia</taxon>
        <taxon>Sphingobacteriales</taxon>
        <taxon>Sphingobacteriaceae</taxon>
        <taxon>Mucilaginibacter</taxon>
    </lineage>
</organism>
<dbReference type="CDD" id="cd04301">
    <property type="entry name" value="NAT_SF"/>
    <property type="match status" value="1"/>
</dbReference>
<dbReference type="Proteomes" id="UP000297540">
    <property type="component" value="Unassembled WGS sequence"/>
</dbReference>
<dbReference type="PANTHER" id="PTHR43138:SF1">
    <property type="entry name" value="N-ACETYLTRANSFERASE ACA1"/>
    <property type="match status" value="1"/>
</dbReference>
<dbReference type="InterPro" id="IPR000182">
    <property type="entry name" value="GNAT_dom"/>
</dbReference>
<dbReference type="InterPro" id="IPR016181">
    <property type="entry name" value="Acyl_CoA_acyltransferase"/>
</dbReference>
<dbReference type="SUPFAM" id="SSF55729">
    <property type="entry name" value="Acyl-CoA N-acyltransferases (Nat)"/>
    <property type="match status" value="1"/>
</dbReference>
<dbReference type="OrthoDB" id="9789605at2"/>
<evidence type="ECO:0000313" key="2">
    <source>
        <dbReference type="EMBL" id="TFF40832.1"/>
    </source>
</evidence>
<reference evidence="2 3" key="1">
    <citation type="journal article" date="2017" name="Int. J. Syst. Evol. Microbiol.">
        <title>Mucilaginibacterpsychrotolerans sp. nov., isolated from peatlands.</title>
        <authorList>
            <person name="Deng Y."/>
            <person name="Shen L."/>
            <person name="Xu B."/>
            <person name="Liu Y."/>
            <person name="Gu Z."/>
            <person name="Liu H."/>
            <person name="Zhou Y."/>
        </authorList>
    </citation>
    <scope>NUCLEOTIDE SEQUENCE [LARGE SCALE GENOMIC DNA]</scope>
    <source>
        <strain evidence="2 3">NH7-4</strain>
    </source>
</reference>
<dbReference type="PANTHER" id="PTHR43138">
    <property type="entry name" value="ACETYLTRANSFERASE, GNAT FAMILY"/>
    <property type="match status" value="1"/>
</dbReference>
<proteinExistence type="predicted"/>
<dbReference type="Pfam" id="PF00583">
    <property type="entry name" value="Acetyltransf_1"/>
    <property type="match status" value="1"/>
</dbReference>
<dbReference type="InterPro" id="IPR052742">
    <property type="entry name" value="Mito_N-acetyltransferase"/>
</dbReference>
<gene>
    <name evidence="2" type="ORF">E2R66_01250</name>
</gene>
<dbReference type="RefSeq" id="WP_133229645.1">
    <property type="nucleotide sequence ID" value="NZ_SOZE01000001.1"/>
</dbReference>
<sequence length="162" mass="17638">MAIEIRKARPADYDGIWEIFSTVIKSGDTYAFDPATTREGMMEYWLTPGMETFAAVEDGKVIGTYYLKPNQVGLGNHTGNCGYMVHPGARGKGLGAMLCGHSIATAKAAGYLGIQFNFVVSTNATAVKLWQKLGFTIIGTTPNGFRHQQLGLVDTYIMYQAL</sequence>